<evidence type="ECO:0000256" key="1">
    <source>
        <dbReference type="SAM" id="SignalP"/>
    </source>
</evidence>
<gene>
    <name evidence="2" type="ORF">MAR_033395</name>
</gene>
<feature type="chain" id="PRO_5047194725" evidence="1">
    <location>
        <begin position="16"/>
        <end position="95"/>
    </location>
</feature>
<evidence type="ECO:0000313" key="3">
    <source>
        <dbReference type="Proteomes" id="UP001164746"/>
    </source>
</evidence>
<keyword evidence="3" id="KW-1185">Reference proteome</keyword>
<dbReference type="Proteomes" id="UP001164746">
    <property type="component" value="Chromosome 17"/>
</dbReference>
<organism evidence="2 3">
    <name type="scientific">Mya arenaria</name>
    <name type="common">Soft-shell clam</name>
    <dbReference type="NCBI Taxonomy" id="6604"/>
    <lineage>
        <taxon>Eukaryota</taxon>
        <taxon>Metazoa</taxon>
        <taxon>Spiralia</taxon>
        <taxon>Lophotrochozoa</taxon>
        <taxon>Mollusca</taxon>
        <taxon>Bivalvia</taxon>
        <taxon>Autobranchia</taxon>
        <taxon>Heteroconchia</taxon>
        <taxon>Euheterodonta</taxon>
        <taxon>Imparidentia</taxon>
        <taxon>Neoheterodontei</taxon>
        <taxon>Myida</taxon>
        <taxon>Myoidea</taxon>
        <taxon>Myidae</taxon>
        <taxon>Mya</taxon>
    </lineage>
</organism>
<proteinExistence type="predicted"/>
<protein>
    <submittedName>
        <fullName evidence="2">Uncharacterized protein</fullName>
    </submittedName>
</protein>
<sequence>MLPFLLMQIFLGNLTVNWDKLTVDNTSLYVDLLMNDRELYSLKYYSINNAAIDNACNLVKTLRNINSAFNMKRLKIAWCADGRPRLILCASYVNF</sequence>
<keyword evidence="1" id="KW-0732">Signal</keyword>
<feature type="signal peptide" evidence="1">
    <location>
        <begin position="1"/>
        <end position="15"/>
    </location>
</feature>
<reference evidence="2" key="1">
    <citation type="submission" date="2022-11" db="EMBL/GenBank/DDBJ databases">
        <title>Centuries of genome instability and evolution in soft-shell clam transmissible cancer (bioRxiv).</title>
        <authorList>
            <person name="Hart S.F.M."/>
            <person name="Yonemitsu M.A."/>
            <person name="Giersch R.M."/>
            <person name="Beal B.F."/>
            <person name="Arriagada G."/>
            <person name="Davis B.W."/>
            <person name="Ostrander E.A."/>
            <person name="Goff S.P."/>
            <person name="Metzger M.J."/>
        </authorList>
    </citation>
    <scope>NUCLEOTIDE SEQUENCE</scope>
    <source>
        <strain evidence="2">MELC-2E11</strain>
        <tissue evidence="2">Siphon/mantle</tissue>
    </source>
</reference>
<dbReference type="EMBL" id="CP111028">
    <property type="protein sequence ID" value="WAR30853.1"/>
    <property type="molecule type" value="Genomic_DNA"/>
</dbReference>
<accession>A0ABY7G8X1</accession>
<name>A0ABY7G8X1_MYAAR</name>
<evidence type="ECO:0000313" key="2">
    <source>
        <dbReference type="EMBL" id="WAR30853.1"/>
    </source>
</evidence>